<protein>
    <submittedName>
        <fullName evidence="1">Uncharacterized protein</fullName>
    </submittedName>
</protein>
<sequence>MQRVVSALLSPWRNRRRLLPPRDDYLRRDIGLHERENPREYWEYWWHHR</sequence>
<evidence type="ECO:0000313" key="2">
    <source>
        <dbReference type="Proteomes" id="UP001272097"/>
    </source>
</evidence>
<organism evidence="1 2">
    <name type="scientific">Mesorhizobium australafricanum</name>
    <dbReference type="NCBI Taxonomy" id="3072311"/>
    <lineage>
        <taxon>Bacteria</taxon>
        <taxon>Pseudomonadati</taxon>
        <taxon>Pseudomonadota</taxon>
        <taxon>Alphaproteobacteria</taxon>
        <taxon>Hyphomicrobiales</taxon>
        <taxon>Phyllobacteriaceae</taxon>
        <taxon>Mesorhizobium</taxon>
    </lineage>
</organism>
<keyword evidence="2" id="KW-1185">Reference proteome</keyword>
<proteinExistence type="predicted"/>
<dbReference type="RefSeq" id="WP_320214136.1">
    <property type="nucleotide sequence ID" value="NZ_JAVIIS010000013.1"/>
</dbReference>
<accession>A0ABU4WVY1</accession>
<evidence type="ECO:0000313" key="1">
    <source>
        <dbReference type="EMBL" id="MDX8440216.1"/>
    </source>
</evidence>
<name>A0ABU4WVY1_9HYPH</name>
<dbReference type="Proteomes" id="UP001272097">
    <property type="component" value="Unassembled WGS sequence"/>
</dbReference>
<dbReference type="EMBL" id="JAVIIS010000013">
    <property type="protein sequence ID" value="MDX8440216.1"/>
    <property type="molecule type" value="Genomic_DNA"/>
</dbReference>
<reference evidence="1 2" key="1">
    <citation type="submission" date="2023-08" db="EMBL/GenBank/DDBJ databases">
        <title>Implementing the SeqCode for naming new Mesorhizobium species isolated from Vachellia karroo root nodules.</title>
        <authorList>
            <person name="Van Lill M."/>
        </authorList>
    </citation>
    <scope>NUCLEOTIDE SEQUENCE [LARGE SCALE GENOMIC DNA]</scope>
    <source>
        <strain evidence="1 2">VK3E</strain>
    </source>
</reference>
<gene>
    <name evidence="1" type="ORF">RFM51_11480</name>
</gene>
<comment type="caution">
    <text evidence="1">The sequence shown here is derived from an EMBL/GenBank/DDBJ whole genome shotgun (WGS) entry which is preliminary data.</text>
</comment>